<feature type="signal peptide" evidence="1">
    <location>
        <begin position="1"/>
        <end position="23"/>
    </location>
</feature>
<feature type="chain" id="PRO_5020303568" description="SH3b domain-containing protein" evidence="1">
    <location>
        <begin position="24"/>
        <end position="132"/>
    </location>
</feature>
<dbReference type="OrthoDB" id="2666323at2"/>
<gene>
    <name evidence="2" type="ORF">E6C60_3553</name>
</gene>
<evidence type="ECO:0000256" key="1">
    <source>
        <dbReference type="SAM" id="SignalP"/>
    </source>
</evidence>
<evidence type="ECO:0000313" key="2">
    <source>
        <dbReference type="EMBL" id="QCT04263.1"/>
    </source>
</evidence>
<proteinExistence type="predicted"/>
<sequence length="132" mass="14415">MKKTVSFTAALGLALSLTAGASAAPIQGYTETVTPASTSGTVTTAEETSMESSMTLANEPIIEADEVVMNPTEIINLMKRTYFYDMPNGKVIGALAPQMVDTTGNERQMLWTGEWVEIYTWLGKAWIHMEKM</sequence>
<dbReference type="Proteomes" id="UP000300879">
    <property type="component" value="Chromosome"/>
</dbReference>
<organism evidence="2 3">
    <name type="scientific">Paenibacillus algicola</name>
    <dbReference type="NCBI Taxonomy" id="2565926"/>
    <lineage>
        <taxon>Bacteria</taxon>
        <taxon>Bacillati</taxon>
        <taxon>Bacillota</taxon>
        <taxon>Bacilli</taxon>
        <taxon>Bacillales</taxon>
        <taxon>Paenibacillaceae</taxon>
        <taxon>Paenibacillus</taxon>
    </lineage>
</organism>
<name>A0A4P8XP52_9BACL</name>
<dbReference type="EMBL" id="CP040396">
    <property type="protein sequence ID" value="QCT04263.1"/>
    <property type="molecule type" value="Genomic_DNA"/>
</dbReference>
<dbReference type="AlphaFoldDB" id="A0A4P8XP52"/>
<protein>
    <recommendedName>
        <fullName evidence="4">SH3b domain-containing protein</fullName>
    </recommendedName>
</protein>
<dbReference type="KEGG" id="palo:E6C60_3553"/>
<evidence type="ECO:0008006" key="4">
    <source>
        <dbReference type="Google" id="ProtNLM"/>
    </source>
</evidence>
<dbReference type="RefSeq" id="WP_138227000.1">
    <property type="nucleotide sequence ID" value="NZ_CP040396.1"/>
</dbReference>
<keyword evidence="1" id="KW-0732">Signal</keyword>
<accession>A0A4P8XP52</accession>
<keyword evidence="3" id="KW-1185">Reference proteome</keyword>
<reference evidence="2 3" key="1">
    <citation type="submission" date="2019-05" db="EMBL/GenBank/DDBJ databases">
        <authorList>
            <person name="Chen C."/>
        </authorList>
    </citation>
    <scope>NUCLEOTIDE SEQUENCE [LARGE SCALE GENOMIC DNA]</scope>
    <source>
        <strain evidence="2 3">HB172198</strain>
    </source>
</reference>
<evidence type="ECO:0000313" key="3">
    <source>
        <dbReference type="Proteomes" id="UP000300879"/>
    </source>
</evidence>